<keyword evidence="4" id="KW-0805">Transcription regulation</keyword>
<dbReference type="VEuPathDB" id="FungiDB:LEMA_P017370.1"/>
<keyword evidence="7" id="KW-0183">Conidiation</keyword>
<proteinExistence type="inferred from homology"/>
<dbReference type="PANTHER" id="PTHR22934:SF25">
    <property type="entry name" value="DEVELOPMENTAL REGULATORY PROTEIN WETA"/>
    <property type="match status" value="1"/>
</dbReference>
<evidence type="ECO:0000313" key="9">
    <source>
        <dbReference type="EMBL" id="CBY00607.1"/>
    </source>
</evidence>
<evidence type="ECO:0000313" key="10">
    <source>
        <dbReference type="Proteomes" id="UP000002668"/>
    </source>
</evidence>
<protein>
    <recommendedName>
        <fullName evidence="2">Developmental regulatory protein wetA</fullName>
    </recommendedName>
</protein>
<dbReference type="InParanoid" id="E5AAB6"/>
<reference evidence="10" key="1">
    <citation type="journal article" date="2011" name="Nat. Commun.">
        <title>Effector diversification within compartments of the Leptosphaeria maculans genome affected by Repeat-Induced Point mutations.</title>
        <authorList>
            <person name="Rouxel T."/>
            <person name="Grandaubert J."/>
            <person name="Hane J.K."/>
            <person name="Hoede C."/>
            <person name="van de Wouw A.P."/>
            <person name="Couloux A."/>
            <person name="Dominguez V."/>
            <person name="Anthouard V."/>
            <person name="Bally P."/>
            <person name="Bourras S."/>
            <person name="Cozijnsen A.J."/>
            <person name="Ciuffetti L.M."/>
            <person name="Degrave A."/>
            <person name="Dilmaghani A."/>
            <person name="Duret L."/>
            <person name="Fudal I."/>
            <person name="Goodwin S.B."/>
            <person name="Gout L."/>
            <person name="Glaser N."/>
            <person name="Linglin J."/>
            <person name="Kema G.H.J."/>
            <person name="Lapalu N."/>
            <person name="Lawrence C.B."/>
            <person name="May K."/>
            <person name="Meyer M."/>
            <person name="Ollivier B."/>
            <person name="Poulain J."/>
            <person name="Schoch C.L."/>
            <person name="Simon A."/>
            <person name="Spatafora J.W."/>
            <person name="Stachowiak A."/>
            <person name="Turgeon B.G."/>
            <person name="Tyler B.M."/>
            <person name="Vincent D."/>
            <person name="Weissenbach J."/>
            <person name="Amselem J."/>
            <person name="Quesneville H."/>
            <person name="Oliver R.P."/>
            <person name="Wincker P."/>
            <person name="Balesdent M.-H."/>
            <person name="Howlett B.J."/>
        </authorList>
    </citation>
    <scope>NUCLEOTIDE SEQUENCE [LARGE SCALE GENOMIC DNA]</scope>
    <source>
        <strain evidence="10">JN3 / isolate v23.1.3 / race Av1-4-5-6-7-8</strain>
    </source>
</reference>
<evidence type="ECO:0000256" key="2">
    <source>
        <dbReference type="ARBA" id="ARBA00015342"/>
    </source>
</evidence>
<dbReference type="eggNOG" id="ENOG502S8IT">
    <property type="taxonomic scope" value="Eukaryota"/>
</dbReference>
<evidence type="ECO:0000256" key="6">
    <source>
        <dbReference type="ARBA" id="ARBA00023163"/>
    </source>
</evidence>
<evidence type="ECO:0000256" key="3">
    <source>
        <dbReference type="ARBA" id="ARBA00022969"/>
    </source>
</evidence>
<evidence type="ECO:0000256" key="8">
    <source>
        <dbReference type="SAM" id="MobiDB-lite"/>
    </source>
</evidence>
<feature type="compositionally biased region" description="Basic residues" evidence="8">
    <location>
        <begin position="450"/>
        <end position="468"/>
    </location>
</feature>
<feature type="region of interest" description="Disordered" evidence="8">
    <location>
        <begin position="428"/>
        <end position="536"/>
    </location>
</feature>
<dbReference type="PANTHER" id="PTHR22934">
    <property type="entry name" value="PROTEIN ESC1/WETA-RELATED"/>
    <property type="match status" value="1"/>
</dbReference>
<dbReference type="Proteomes" id="UP000002668">
    <property type="component" value="Genome"/>
</dbReference>
<dbReference type="OrthoDB" id="2575228at2759"/>
<dbReference type="InterPro" id="IPR040112">
    <property type="entry name" value="WetA"/>
</dbReference>
<dbReference type="AlphaFoldDB" id="E5AAB6"/>
<keyword evidence="3" id="KW-0749">Sporulation</keyword>
<evidence type="ECO:0000256" key="1">
    <source>
        <dbReference type="ARBA" id="ARBA00008881"/>
    </source>
</evidence>
<feature type="region of interest" description="Disordered" evidence="8">
    <location>
        <begin position="354"/>
        <end position="373"/>
    </location>
</feature>
<dbReference type="GO" id="GO:0030435">
    <property type="term" value="P:sporulation resulting in formation of a cellular spore"/>
    <property type="evidence" value="ECO:0007669"/>
    <property type="project" value="UniProtKB-KW"/>
</dbReference>
<sequence length="566" mass="61837">MVSLLRTILDMPLPMRQISDKEMGVADLDQLFEEYVETEFLQQLHTTADQSSSDDLADLFELPLSNESDLFGTSSSPMLNRDTADAWHKALQKCEQNPTSSVPDSSTSFYIHSKGKESLSDSELLSFEDIFELDRDLNQLRSISQPSTPRPHTPRTVKKAVSFNDRTAPRGIQKLPKKSASTSFTKMMQPSYYRTPIPEVWSRKMDTTNSIHLQAPPNDLTSPPPSARIVQHENSNGFFAQDHQPYGTDRSPLDNTDPHTPNMDFVNYQLTPQASPAIGISAHSNSSFHDSMGLTYSSSVSSAALSAMHTPPPSARLPMTTWGPDTSPTLEFGFSTSPDFCNTKTANWFDDSTHHSGSNFRESGTRSSSQNMGLAAPMSDLGISCDTAAFGDFGAVGLGVSVGETTMPGAPASSFDMAGYTTMYTPPQQNIVNIGHRPLSRTPSPTPQPRFHRRRPSGQSHSHHHRASHSSTASSRRKSSNGSQSSSRQPSTGGSGFVNFTPDDSRKILTGVAPSGSSKTKARREKEAADKRRKLSQAAMKAVMEAGGDIDSLRRLEREGLLMLES</sequence>
<evidence type="ECO:0000256" key="5">
    <source>
        <dbReference type="ARBA" id="ARBA00023159"/>
    </source>
</evidence>
<keyword evidence="6" id="KW-0804">Transcription</keyword>
<dbReference type="RefSeq" id="XP_003844086.1">
    <property type="nucleotide sequence ID" value="XM_003844038.1"/>
</dbReference>
<organism evidence="10">
    <name type="scientific">Leptosphaeria maculans (strain JN3 / isolate v23.1.3 / race Av1-4-5-6-7-8)</name>
    <name type="common">Blackleg fungus</name>
    <name type="synonym">Phoma lingam</name>
    <dbReference type="NCBI Taxonomy" id="985895"/>
    <lineage>
        <taxon>Eukaryota</taxon>
        <taxon>Fungi</taxon>
        <taxon>Dikarya</taxon>
        <taxon>Ascomycota</taxon>
        <taxon>Pezizomycotina</taxon>
        <taxon>Dothideomycetes</taxon>
        <taxon>Pleosporomycetidae</taxon>
        <taxon>Pleosporales</taxon>
        <taxon>Pleosporineae</taxon>
        <taxon>Leptosphaeriaceae</taxon>
        <taxon>Plenodomus</taxon>
        <taxon>Plenodomus lingam/Leptosphaeria maculans species complex</taxon>
    </lineage>
</organism>
<gene>
    <name evidence="9" type="ORF">LEMA_P017370.1</name>
</gene>
<keyword evidence="10" id="KW-1185">Reference proteome</keyword>
<comment type="similarity">
    <text evidence="1">Belongs to the wetA family.</text>
</comment>
<name>E5AAB6_LEPMJ</name>
<dbReference type="GO" id="GO:0048315">
    <property type="term" value="P:conidium formation"/>
    <property type="evidence" value="ECO:0007669"/>
    <property type="project" value="UniProtKB-KW"/>
</dbReference>
<feature type="compositionally biased region" description="Low complexity" evidence="8">
    <location>
        <begin position="469"/>
        <end position="492"/>
    </location>
</feature>
<dbReference type="HOGENOM" id="CLU_030750_0_0_1"/>
<evidence type="ECO:0000256" key="4">
    <source>
        <dbReference type="ARBA" id="ARBA00023015"/>
    </source>
</evidence>
<evidence type="ECO:0000256" key="7">
    <source>
        <dbReference type="ARBA" id="ARBA00023321"/>
    </source>
</evidence>
<accession>E5AAB6</accession>
<dbReference type="EMBL" id="FP929138">
    <property type="protein sequence ID" value="CBY00607.1"/>
    <property type="molecule type" value="Genomic_DNA"/>
</dbReference>
<dbReference type="OMA" id="TKTAGWW"/>
<keyword evidence="5" id="KW-0010">Activator</keyword>
<feature type="compositionally biased region" description="Polar residues" evidence="8">
    <location>
        <begin position="355"/>
        <end position="372"/>
    </location>
</feature>
<dbReference type="GeneID" id="13291504"/>